<feature type="compositionally biased region" description="Gly residues" evidence="1">
    <location>
        <begin position="31"/>
        <end position="41"/>
    </location>
</feature>
<reference evidence="3" key="1">
    <citation type="submission" date="2022-01" db="EMBL/GenBank/DDBJ databases">
        <authorList>
            <person name="King R."/>
        </authorList>
    </citation>
    <scope>NUCLEOTIDE SEQUENCE</scope>
</reference>
<proteinExistence type="predicted"/>
<protein>
    <submittedName>
        <fullName evidence="3">Uncharacterized protein</fullName>
    </submittedName>
</protein>
<evidence type="ECO:0000256" key="1">
    <source>
        <dbReference type="SAM" id="MobiDB-lite"/>
    </source>
</evidence>
<dbReference type="AlphaFoldDB" id="A0A9N9MNX0"/>
<evidence type="ECO:0000313" key="4">
    <source>
        <dbReference type="Proteomes" id="UP001152799"/>
    </source>
</evidence>
<dbReference type="EMBL" id="OU892280">
    <property type="protein sequence ID" value="CAG9767970.1"/>
    <property type="molecule type" value="Genomic_DNA"/>
</dbReference>
<accession>A0A9N9MNX0</accession>
<dbReference type="Proteomes" id="UP001152799">
    <property type="component" value="Chromosome 4"/>
</dbReference>
<evidence type="ECO:0000256" key="2">
    <source>
        <dbReference type="SAM" id="SignalP"/>
    </source>
</evidence>
<name>A0A9N9MNX0_9CUCU</name>
<feature type="region of interest" description="Disordered" evidence="1">
    <location>
        <begin position="31"/>
        <end position="52"/>
    </location>
</feature>
<keyword evidence="2" id="KW-0732">Signal</keyword>
<gene>
    <name evidence="3" type="ORF">CEUTPL_LOCUS8522</name>
</gene>
<evidence type="ECO:0000313" key="3">
    <source>
        <dbReference type="EMBL" id="CAG9767970.1"/>
    </source>
</evidence>
<sequence>MKTYMILFLTFTLAYCQSLNNEYLPPKEAAAGGGAGAGYPKGGPSTPQNLDDLAAKFGYSRSCASCINPAAQDGPPKAP</sequence>
<feature type="signal peptide" evidence="2">
    <location>
        <begin position="1"/>
        <end position="16"/>
    </location>
</feature>
<keyword evidence="4" id="KW-1185">Reference proteome</keyword>
<organism evidence="3 4">
    <name type="scientific">Ceutorhynchus assimilis</name>
    <name type="common">cabbage seed weevil</name>
    <dbReference type="NCBI Taxonomy" id="467358"/>
    <lineage>
        <taxon>Eukaryota</taxon>
        <taxon>Metazoa</taxon>
        <taxon>Ecdysozoa</taxon>
        <taxon>Arthropoda</taxon>
        <taxon>Hexapoda</taxon>
        <taxon>Insecta</taxon>
        <taxon>Pterygota</taxon>
        <taxon>Neoptera</taxon>
        <taxon>Endopterygota</taxon>
        <taxon>Coleoptera</taxon>
        <taxon>Polyphaga</taxon>
        <taxon>Cucujiformia</taxon>
        <taxon>Curculionidae</taxon>
        <taxon>Ceutorhynchinae</taxon>
        <taxon>Ceutorhynchus</taxon>
    </lineage>
</organism>
<feature type="chain" id="PRO_5040389394" evidence="2">
    <location>
        <begin position="17"/>
        <end position="79"/>
    </location>
</feature>